<dbReference type="InterPro" id="IPR029058">
    <property type="entry name" value="AB_hydrolase_fold"/>
</dbReference>
<reference evidence="1" key="1">
    <citation type="submission" date="2020-10" db="EMBL/GenBank/DDBJ databases">
        <authorList>
            <person name="Gilroy R."/>
        </authorList>
    </citation>
    <scope>NUCLEOTIDE SEQUENCE</scope>
    <source>
        <strain evidence="1">ChiSjej1B19-7085</strain>
    </source>
</reference>
<dbReference type="PANTHER" id="PTHR48098:SF6">
    <property type="entry name" value="FERRI-BACILLIBACTIN ESTERASE BESA"/>
    <property type="match status" value="1"/>
</dbReference>
<dbReference type="InterPro" id="IPR000801">
    <property type="entry name" value="Esterase-like"/>
</dbReference>
<evidence type="ECO:0000313" key="1">
    <source>
        <dbReference type="EMBL" id="HIR57470.1"/>
    </source>
</evidence>
<name>A0A9D1DR34_9FIRM</name>
<accession>A0A9D1DR34</accession>
<dbReference type="Pfam" id="PF00756">
    <property type="entry name" value="Esterase"/>
    <property type="match status" value="1"/>
</dbReference>
<organism evidence="1 2">
    <name type="scientific">Candidatus Gallacutalibacter pullicola</name>
    <dbReference type="NCBI Taxonomy" id="2840830"/>
    <lineage>
        <taxon>Bacteria</taxon>
        <taxon>Bacillati</taxon>
        <taxon>Bacillota</taxon>
        <taxon>Clostridia</taxon>
        <taxon>Eubacteriales</taxon>
        <taxon>Candidatus Gallacutalibacter</taxon>
    </lineage>
</organism>
<dbReference type="AlphaFoldDB" id="A0A9D1DR34"/>
<comment type="caution">
    <text evidence="1">The sequence shown here is derived from an EMBL/GenBank/DDBJ whole genome shotgun (WGS) entry which is preliminary data.</text>
</comment>
<evidence type="ECO:0000313" key="2">
    <source>
        <dbReference type="Proteomes" id="UP000886785"/>
    </source>
</evidence>
<protein>
    <submittedName>
        <fullName evidence="1">Alpha/beta hydrolase</fullName>
    </submittedName>
</protein>
<proteinExistence type="predicted"/>
<dbReference type="PANTHER" id="PTHR48098">
    <property type="entry name" value="ENTEROCHELIN ESTERASE-RELATED"/>
    <property type="match status" value="1"/>
</dbReference>
<reference evidence="1" key="2">
    <citation type="journal article" date="2021" name="PeerJ">
        <title>Extensive microbial diversity within the chicken gut microbiome revealed by metagenomics and culture.</title>
        <authorList>
            <person name="Gilroy R."/>
            <person name="Ravi A."/>
            <person name="Getino M."/>
            <person name="Pursley I."/>
            <person name="Horton D.L."/>
            <person name="Alikhan N.F."/>
            <person name="Baker D."/>
            <person name="Gharbi K."/>
            <person name="Hall N."/>
            <person name="Watson M."/>
            <person name="Adriaenssens E.M."/>
            <person name="Foster-Nyarko E."/>
            <person name="Jarju S."/>
            <person name="Secka A."/>
            <person name="Antonio M."/>
            <person name="Oren A."/>
            <person name="Chaudhuri R.R."/>
            <person name="La Ragione R."/>
            <person name="Hildebrand F."/>
            <person name="Pallen M.J."/>
        </authorList>
    </citation>
    <scope>NUCLEOTIDE SEQUENCE</scope>
    <source>
        <strain evidence="1">ChiSjej1B19-7085</strain>
    </source>
</reference>
<sequence length="221" mass="24995">MEVFQFGRYQVELFLPEIGNCEQAIWLLASSGEGDCVWDLLEEKFPLFVLSGLDWNRDLSPWAADRLYASSEPFSGGADDFLRQLVGKIVPECEQALPSSPKERAIAGYSMAGLFSLYAIYRCTEFVRVASVSGSLWFDGWEEYALTNRTAVPCPKLYLSLGNKEHRVRNPRMASVRGCTERLAAEWKRRGFPTLFEINPGGHFQDPELRTARALTRLLSL</sequence>
<dbReference type="Proteomes" id="UP000886785">
    <property type="component" value="Unassembled WGS sequence"/>
</dbReference>
<dbReference type="EMBL" id="DVHF01000083">
    <property type="protein sequence ID" value="HIR57470.1"/>
    <property type="molecule type" value="Genomic_DNA"/>
</dbReference>
<dbReference type="InterPro" id="IPR050583">
    <property type="entry name" value="Mycobacterial_A85_antigen"/>
</dbReference>
<keyword evidence="1" id="KW-0378">Hydrolase</keyword>
<gene>
    <name evidence="1" type="ORF">IAA54_07350</name>
</gene>
<dbReference type="GO" id="GO:0016787">
    <property type="term" value="F:hydrolase activity"/>
    <property type="evidence" value="ECO:0007669"/>
    <property type="project" value="UniProtKB-KW"/>
</dbReference>
<dbReference type="SUPFAM" id="SSF53474">
    <property type="entry name" value="alpha/beta-Hydrolases"/>
    <property type="match status" value="1"/>
</dbReference>
<dbReference type="Gene3D" id="3.40.50.1820">
    <property type="entry name" value="alpha/beta hydrolase"/>
    <property type="match status" value="1"/>
</dbReference>